<keyword evidence="6" id="KW-1185">Reference proteome</keyword>
<dbReference type="PROSITE" id="PS50995">
    <property type="entry name" value="HTH_MARR_2"/>
    <property type="match status" value="1"/>
</dbReference>
<dbReference type="PANTHER" id="PTHR42756">
    <property type="entry name" value="TRANSCRIPTIONAL REGULATOR, MARR"/>
    <property type="match status" value="1"/>
</dbReference>
<keyword evidence="1" id="KW-0805">Transcription regulation</keyword>
<evidence type="ECO:0000256" key="3">
    <source>
        <dbReference type="ARBA" id="ARBA00023163"/>
    </source>
</evidence>
<dbReference type="GO" id="GO:0003700">
    <property type="term" value="F:DNA-binding transcription factor activity"/>
    <property type="evidence" value="ECO:0007669"/>
    <property type="project" value="InterPro"/>
</dbReference>
<evidence type="ECO:0000256" key="2">
    <source>
        <dbReference type="ARBA" id="ARBA00023125"/>
    </source>
</evidence>
<dbReference type="AlphaFoldDB" id="A0A549YGH7"/>
<dbReference type="PROSITE" id="PS01117">
    <property type="entry name" value="HTH_MARR_1"/>
    <property type="match status" value="1"/>
</dbReference>
<dbReference type="PANTHER" id="PTHR42756:SF1">
    <property type="entry name" value="TRANSCRIPTIONAL REPRESSOR OF EMRAB OPERON"/>
    <property type="match status" value="1"/>
</dbReference>
<dbReference type="EMBL" id="VJMZ01000001">
    <property type="protein sequence ID" value="TRM11001.1"/>
    <property type="molecule type" value="Genomic_DNA"/>
</dbReference>
<dbReference type="InterPro" id="IPR000835">
    <property type="entry name" value="HTH_MarR-typ"/>
</dbReference>
<reference evidence="5 6" key="1">
    <citation type="submission" date="2019-07" db="EMBL/GenBank/DDBJ databases">
        <title>Genomic analysis of Lentibacillus sp. NKC851-2.</title>
        <authorList>
            <person name="Oh Y.J."/>
        </authorList>
    </citation>
    <scope>NUCLEOTIDE SEQUENCE [LARGE SCALE GENOMIC DNA]</scope>
    <source>
        <strain evidence="5 6">NKC851-2</strain>
    </source>
</reference>
<organism evidence="5 6">
    <name type="scientific">Lentibacillus cibarius</name>
    <dbReference type="NCBI Taxonomy" id="2583219"/>
    <lineage>
        <taxon>Bacteria</taxon>
        <taxon>Bacillati</taxon>
        <taxon>Bacillota</taxon>
        <taxon>Bacilli</taxon>
        <taxon>Bacillales</taxon>
        <taxon>Bacillaceae</taxon>
        <taxon>Lentibacillus</taxon>
    </lineage>
</organism>
<dbReference type="Pfam" id="PF01047">
    <property type="entry name" value="MarR"/>
    <property type="match status" value="1"/>
</dbReference>
<keyword evidence="2" id="KW-0238">DNA-binding</keyword>
<evidence type="ECO:0000259" key="4">
    <source>
        <dbReference type="PROSITE" id="PS50995"/>
    </source>
</evidence>
<proteinExistence type="predicted"/>
<dbReference type="InterPro" id="IPR023187">
    <property type="entry name" value="Tscrpt_reg_MarR-type_CS"/>
</dbReference>
<dbReference type="SMART" id="SM00347">
    <property type="entry name" value="HTH_MARR"/>
    <property type="match status" value="1"/>
</dbReference>
<dbReference type="InterPro" id="IPR036390">
    <property type="entry name" value="WH_DNA-bd_sf"/>
</dbReference>
<protein>
    <submittedName>
        <fullName evidence="5">MarR family transcriptional regulator</fullName>
    </submittedName>
</protein>
<dbReference type="InterPro" id="IPR036388">
    <property type="entry name" value="WH-like_DNA-bd_sf"/>
</dbReference>
<evidence type="ECO:0000256" key="1">
    <source>
        <dbReference type="ARBA" id="ARBA00023015"/>
    </source>
</evidence>
<dbReference type="Proteomes" id="UP000319280">
    <property type="component" value="Unassembled WGS sequence"/>
</dbReference>
<gene>
    <name evidence="5" type="ORF">FH966_04265</name>
</gene>
<keyword evidence="3" id="KW-0804">Transcription</keyword>
<dbReference type="Gene3D" id="1.10.10.10">
    <property type="entry name" value="Winged helix-like DNA-binding domain superfamily/Winged helix DNA-binding domain"/>
    <property type="match status" value="1"/>
</dbReference>
<accession>A0A549YGH7</accession>
<evidence type="ECO:0000313" key="5">
    <source>
        <dbReference type="EMBL" id="TRM11001.1"/>
    </source>
</evidence>
<feature type="domain" description="HTH marR-type" evidence="4">
    <location>
        <begin position="1"/>
        <end position="146"/>
    </location>
</feature>
<comment type="caution">
    <text evidence="5">The sequence shown here is derived from an EMBL/GenBank/DDBJ whole genome shotgun (WGS) entry which is preliminary data.</text>
</comment>
<dbReference type="SUPFAM" id="SSF46785">
    <property type="entry name" value="Winged helix' DNA-binding domain"/>
    <property type="match status" value="1"/>
</dbReference>
<name>A0A549YGH7_9BACI</name>
<dbReference type="RefSeq" id="WP_142790206.1">
    <property type="nucleotide sequence ID" value="NZ_VJMZ01000001.1"/>
</dbReference>
<dbReference type="GO" id="GO:0003677">
    <property type="term" value="F:DNA binding"/>
    <property type="evidence" value="ECO:0007669"/>
    <property type="project" value="UniProtKB-KW"/>
</dbReference>
<sequence length="154" mass="17658">MGKDMYEVNRPMALMQSFWQLQKSIMTQVKQTAADNDLSVPQFAILVMMQHNKQISQKKLQARTHYPKSTLSHAIDGLVQADLLNRSHVEGNRREMNLVLSDRGKALLDDMKSQEDGVHSRFKNAVNSFTEEQFDELIHMHQHIVSFFEGGGTE</sequence>
<evidence type="ECO:0000313" key="6">
    <source>
        <dbReference type="Proteomes" id="UP000319280"/>
    </source>
</evidence>